<proteinExistence type="predicted"/>
<dbReference type="InterPro" id="IPR050129">
    <property type="entry name" value="Zn_alcohol_dh"/>
</dbReference>
<evidence type="ECO:0000313" key="4">
    <source>
        <dbReference type="EMBL" id="OGF26695.1"/>
    </source>
</evidence>
<dbReference type="InterPro" id="IPR013154">
    <property type="entry name" value="ADH-like_N"/>
</dbReference>
<dbReference type="InterPro" id="IPR036291">
    <property type="entry name" value="NAD(P)-bd_dom_sf"/>
</dbReference>
<dbReference type="InterPro" id="IPR013149">
    <property type="entry name" value="ADH-like_C"/>
</dbReference>
<dbReference type="STRING" id="1797995.A2242_01865"/>
<dbReference type="InterPro" id="IPR011032">
    <property type="entry name" value="GroES-like_sf"/>
</dbReference>
<feature type="domain" description="Alcohol dehydrogenase-like N-terminal" evidence="3">
    <location>
        <begin position="138"/>
        <end position="182"/>
    </location>
</feature>
<evidence type="ECO:0000259" key="2">
    <source>
        <dbReference type="Pfam" id="PF00107"/>
    </source>
</evidence>
<dbReference type="Gene3D" id="3.90.180.10">
    <property type="entry name" value="Medium-chain alcohol dehydrogenases, catalytic domain"/>
    <property type="match status" value="2"/>
</dbReference>
<comment type="caution">
    <text evidence="4">The sequence shown here is derived from an EMBL/GenBank/DDBJ whole genome shotgun (WGS) entry which is preliminary data.</text>
</comment>
<feature type="domain" description="Alcohol dehydrogenase-like C-terminal" evidence="2">
    <location>
        <begin position="225"/>
        <end position="357"/>
    </location>
</feature>
<evidence type="ECO:0000256" key="1">
    <source>
        <dbReference type="ARBA" id="ARBA00023002"/>
    </source>
</evidence>
<dbReference type="PANTHER" id="PTHR43401:SF2">
    <property type="entry name" value="L-THREONINE 3-DEHYDROGENASE"/>
    <property type="match status" value="1"/>
</dbReference>
<accession>A0A1F5SJ32</accession>
<evidence type="ECO:0000313" key="5">
    <source>
        <dbReference type="Proteomes" id="UP000178925"/>
    </source>
</evidence>
<sequence length="406" mass="44185">MRALVKKKPTNPPQWYEGLELKDKPEPQVSAERPVKLNIISAGICGTDVGIYQGKDALANAMAKLSTDEVITGHEFCGRVAELHPSARIFIAQLLLRRRNTTPDVMAYCQGKTVDELARDENFEAFLNKHFYASAEMHFTCGRCLQCRTGHEHVCKKTIGKGMHEDGAFTEYMVIPANRLVLFEDGEISPDIISFMDALGNAVHTAQSADLVGKNILITGAGVQGLGSCAVARQLGANRIYVTDAQAAAGAGSVIDKLAIATKLGADAVFNVATEAGREELRDTIAQDTDNTGVDVVFEMSGNYRAYEQMFENVRMGGTILLLGLPAGALTVDFSKNIIFKGLTIRGIYGRRVFDTWDLMRYLLGNGLEDIILKSGIITHRLPIADFETGFQALISGEAVKVLLKP</sequence>
<evidence type="ECO:0008006" key="6">
    <source>
        <dbReference type="Google" id="ProtNLM"/>
    </source>
</evidence>
<gene>
    <name evidence="4" type="ORF">A2242_01865</name>
</gene>
<reference evidence="4 5" key="1">
    <citation type="journal article" date="2016" name="Nat. Commun.">
        <title>Thousands of microbial genomes shed light on interconnected biogeochemical processes in an aquifer system.</title>
        <authorList>
            <person name="Anantharaman K."/>
            <person name="Brown C.T."/>
            <person name="Hug L.A."/>
            <person name="Sharon I."/>
            <person name="Castelle C.J."/>
            <person name="Probst A.J."/>
            <person name="Thomas B.C."/>
            <person name="Singh A."/>
            <person name="Wilkins M.J."/>
            <person name="Karaoz U."/>
            <person name="Brodie E.L."/>
            <person name="Williams K.H."/>
            <person name="Hubbard S.S."/>
            <person name="Banfield J.F."/>
        </authorList>
    </citation>
    <scope>NUCLEOTIDE SEQUENCE [LARGE SCALE GENOMIC DNA]</scope>
</reference>
<protein>
    <recommendedName>
        <fullName evidence="6">L-threonine 3-dehydrogenase</fullName>
    </recommendedName>
</protein>
<dbReference type="SUPFAM" id="SSF50129">
    <property type="entry name" value="GroES-like"/>
    <property type="match status" value="2"/>
</dbReference>
<dbReference type="Proteomes" id="UP000178925">
    <property type="component" value="Unassembled WGS sequence"/>
</dbReference>
<dbReference type="GO" id="GO:0016491">
    <property type="term" value="F:oxidoreductase activity"/>
    <property type="evidence" value="ECO:0007669"/>
    <property type="project" value="UniProtKB-KW"/>
</dbReference>
<dbReference type="Pfam" id="PF08240">
    <property type="entry name" value="ADH_N"/>
    <property type="match status" value="2"/>
</dbReference>
<dbReference type="SUPFAM" id="SSF51735">
    <property type="entry name" value="NAD(P)-binding Rossmann-fold domains"/>
    <property type="match status" value="1"/>
</dbReference>
<dbReference type="PANTHER" id="PTHR43401">
    <property type="entry name" value="L-THREONINE 3-DEHYDROGENASE"/>
    <property type="match status" value="1"/>
</dbReference>
<name>A0A1F5SJ32_9BACT</name>
<evidence type="ECO:0000259" key="3">
    <source>
        <dbReference type="Pfam" id="PF08240"/>
    </source>
</evidence>
<dbReference type="EMBL" id="MFGC01000033">
    <property type="protein sequence ID" value="OGF26695.1"/>
    <property type="molecule type" value="Genomic_DNA"/>
</dbReference>
<organism evidence="4 5">
    <name type="scientific">Candidatus Falkowbacteria bacterium RIFOXYA2_FULL_47_9</name>
    <dbReference type="NCBI Taxonomy" id="1797995"/>
    <lineage>
        <taxon>Bacteria</taxon>
        <taxon>Candidatus Falkowiibacteriota</taxon>
    </lineage>
</organism>
<dbReference type="Gene3D" id="3.40.50.720">
    <property type="entry name" value="NAD(P)-binding Rossmann-like Domain"/>
    <property type="match status" value="1"/>
</dbReference>
<dbReference type="Pfam" id="PF00107">
    <property type="entry name" value="ADH_zinc_N"/>
    <property type="match status" value="1"/>
</dbReference>
<feature type="domain" description="Alcohol dehydrogenase-like N-terminal" evidence="3">
    <location>
        <begin position="35"/>
        <end position="87"/>
    </location>
</feature>
<dbReference type="AlphaFoldDB" id="A0A1F5SJ32"/>
<keyword evidence="1" id="KW-0560">Oxidoreductase</keyword>